<dbReference type="InterPro" id="IPR046358">
    <property type="entry name" value="Flagellin_C"/>
</dbReference>
<dbReference type="PANTHER" id="PTHR42792">
    <property type="entry name" value="FLAGELLIN"/>
    <property type="match status" value="1"/>
</dbReference>
<comment type="subcellular location">
    <subcellularLocation>
        <location evidence="3">Secreted</location>
    </subcellularLocation>
    <subcellularLocation>
        <location evidence="3">Bacterial flagellum</location>
    </subcellularLocation>
</comment>
<comment type="similarity">
    <text evidence="1 3">Belongs to the bacterial flagellin family.</text>
</comment>
<name>A0ABV7ME52_9PROT</name>
<proteinExistence type="inferred from homology"/>
<keyword evidence="2 3" id="KW-0975">Bacterial flagellum</keyword>
<organism evidence="6 7">
    <name type="scientific">Parvularcula lutaonensis</name>
    <dbReference type="NCBI Taxonomy" id="491923"/>
    <lineage>
        <taxon>Bacteria</taxon>
        <taxon>Pseudomonadati</taxon>
        <taxon>Pseudomonadota</taxon>
        <taxon>Alphaproteobacteria</taxon>
        <taxon>Parvularculales</taxon>
        <taxon>Parvularculaceae</taxon>
        <taxon>Parvularcula</taxon>
    </lineage>
</organism>
<keyword evidence="6" id="KW-0969">Cilium</keyword>
<dbReference type="Pfam" id="PF00669">
    <property type="entry name" value="Flagellin_N"/>
    <property type="match status" value="1"/>
</dbReference>
<accession>A0ABV7ME52</accession>
<keyword evidence="6" id="KW-0282">Flagellum</keyword>
<keyword evidence="3" id="KW-0964">Secreted</keyword>
<comment type="function">
    <text evidence="3">Flagellin is the subunit protein which polymerizes to form the filaments of bacterial flagella.</text>
</comment>
<dbReference type="PANTHER" id="PTHR42792:SF2">
    <property type="entry name" value="FLAGELLIN"/>
    <property type="match status" value="1"/>
</dbReference>
<evidence type="ECO:0000313" key="7">
    <source>
        <dbReference type="Proteomes" id="UP001595607"/>
    </source>
</evidence>
<dbReference type="InterPro" id="IPR001029">
    <property type="entry name" value="Flagellin_N"/>
</dbReference>
<dbReference type="EMBL" id="JBHRVA010000003">
    <property type="protein sequence ID" value="MFC3303162.1"/>
    <property type="molecule type" value="Genomic_DNA"/>
</dbReference>
<sequence>MSSLLTNASAQTALRTLANVQDNLQETQDRISTGLKVRSPKENPAFFLVAQTVKGDVAVLDGLKDNLTVGVNVAKTATAGLGGITDDINQIQTALTTAQTGTALNEVQFAINQVVEQIEGQIDSTSFNGVNLLAGTDTTTITTTITRDNGSFQLSTFTLQAQNLDSTELAGVASGLFTQPQAQLQFEANYRAFNSGFADRLDVNGDGVIELDNTAPNTDSVLTAEGGTEAAGAFTFYGTDDDIAFLASVGVTATNLGKIGGDGTRDVIEITNIAAAPAAVAAGTAAPIDYVTSAQTGIQTAFADQAALLRGAVFVDTNLREFANDSGFRAVARMIEVADPTTGNVQAGFVVADSLISRVNISATVVGVFESTLSARQDFLGDLTDSLELGVAALTEADLTEESSRLQSLQVQEQLATQALSIANQRPQSLLSLFQ</sequence>
<gene>
    <name evidence="6" type="ORF">ACFONP_10505</name>
</gene>
<reference evidence="7" key="1">
    <citation type="journal article" date="2019" name="Int. J. Syst. Evol. Microbiol.">
        <title>The Global Catalogue of Microorganisms (GCM) 10K type strain sequencing project: providing services to taxonomists for standard genome sequencing and annotation.</title>
        <authorList>
            <consortium name="The Broad Institute Genomics Platform"/>
            <consortium name="The Broad Institute Genome Sequencing Center for Infectious Disease"/>
            <person name="Wu L."/>
            <person name="Ma J."/>
        </authorList>
    </citation>
    <scope>NUCLEOTIDE SEQUENCE [LARGE SCALE GENOMIC DNA]</scope>
    <source>
        <strain evidence="7">KCTC 22245</strain>
    </source>
</reference>
<evidence type="ECO:0000256" key="2">
    <source>
        <dbReference type="ARBA" id="ARBA00023143"/>
    </source>
</evidence>
<evidence type="ECO:0000313" key="6">
    <source>
        <dbReference type="EMBL" id="MFC3303162.1"/>
    </source>
</evidence>
<dbReference type="Pfam" id="PF00700">
    <property type="entry name" value="Flagellin_C"/>
    <property type="match status" value="1"/>
</dbReference>
<evidence type="ECO:0000259" key="4">
    <source>
        <dbReference type="Pfam" id="PF00669"/>
    </source>
</evidence>
<evidence type="ECO:0000259" key="5">
    <source>
        <dbReference type="Pfam" id="PF00700"/>
    </source>
</evidence>
<dbReference type="SUPFAM" id="SSF64518">
    <property type="entry name" value="Phase 1 flagellin"/>
    <property type="match status" value="1"/>
</dbReference>
<keyword evidence="7" id="KW-1185">Reference proteome</keyword>
<dbReference type="Proteomes" id="UP001595607">
    <property type="component" value="Unassembled WGS sequence"/>
</dbReference>
<evidence type="ECO:0000256" key="3">
    <source>
        <dbReference type="RuleBase" id="RU362073"/>
    </source>
</evidence>
<dbReference type="Gene3D" id="1.20.1330.10">
    <property type="entry name" value="f41 fragment of flagellin, N-terminal domain"/>
    <property type="match status" value="1"/>
</dbReference>
<evidence type="ECO:0000256" key="1">
    <source>
        <dbReference type="ARBA" id="ARBA00005709"/>
    </source>
</evidence>
<protein>
    <recommendedName>
        <fullName evidence="3">Flagellin</fullName>
    </recommendedName>
</protein>
<comment type="caution">
    <text evidence="6">The sequence shown here is derived from an EMBL/GenBank/DDBJ whole genome shotgun (WGS) entry which is preliminary data.</text>
</comment>
<feature type="domain" description="Flagellin N-terminal" evidence="4">
    <location>
        <begin position="6"/>
        <end position="138"/>
    </location>
</feature>
<dbReference type="RefSeq" id="WP_189575438.1">
    <property type="nucleotide sequence ID" value="NZ_BMXU01000002.1"/>
</dbReference>
<dbReference type="InterPro" id="IPR001492">
    <property type="entry name" value="Flagellin"/>
</dbReference>
<keyword evidence="6" id="KW-0966">Cell projection</keyword>
<feature type="domain" description="Flagellin C-terminal" evidence="5">
    <location>
        <begin position="352"/>
        <end position="434"/>
    </location>
</feature>